<proteinExistence type="evidence at transcript level"/>
<keyword evidence="3 5" id="KW-0539">Nucleus</keyword>
<dbReference type="InterPro" id="IPR001353">
    <property type="entry name" value="Proteasome_sua/b"/>
</dbReference>
<dbReference type="FunFam" id="3.60.20.10:FF:000031">
    <property type="entry name" value="Proteasome subunit alpha type"/>
    <property type="match status" value="1"/>
</dbReference>
<evidence type="ECO:0000259" key="6">
    <source>
        <dbReference type="PROSITE" id="PS00388"/>
    </source>
</evidence>
<keyword evidence="5" id="KW-0963">Cytoplasm</keyword>
<sequence length="247" mass="27365">MSRRYDSYTTIFSPEGRLHQVEYAIEAISHAGACIGVLATDGVVLAAEKKIISKLLDSQLTEKMYKIDDHLACAVAGMTADANILINRARLGAQDHLQMFEEPVPVEELINSICNVKHAYTQYGGLRPFGVSFLFAGWDRYNGFQLYASDPSGNYGAWKASAIGANHQTAQNVLKENWTEDLDIEGAIRLTVKVLSKTMDSTSLTSEKLEFATLTQKDGKTVFHVLCKEEVADLLKRHEDLFASVED</sequence>
<evidence type="ECO:0000256" key="2">
    <source>
        <dbReference type="ARBA" id="ARBA00022942"/>
    </source>
</evidence>
<dbReference type="Pfam" id="PF10584">
    <property type="entry name" value="Proteasome_A_N"/>
    <property type="match status" value="1"/>
</dbReference>
<dbReference type="InterPro" id="IPR000426">
    <property type="entry name" value="Proteasome_asu_N"/>
</dbReference>
<dbReference type="InterPro" id="IPR029055">
    <property type="entry name" value="Ntn_hydrolases_N"/>
</dbReference>
<evidence type="ECO:0000256" key="1">
    <source>
        <dbReference type="ARBA" id="ARBA00002000"/>
    </source>
</evidence>
<evidence type="ECO:0000256" key="5">
    <source>
        <dbReference type="RuleBase" id="RU000551"/>
    </source>
</evidence>
<dbReference type="CDD" id="cd03752">
    <property type="entry name" value="proteasome_alpha_type_4"/>
    <property type="match status" value="1"/>
</dbReference>
<reference evidence="7" key="1">
    <citation type="submission" date="2016-05" db="EMBL/GenBank/DDBJ databases">
        <title>Novel hydrogenosomes in the microaerophilic jakobid Stygiella incarcerata.</title>
        <authorList>
            <person name="Leger M.M."/>
            <person name="Eme L."/>
            <person name="Hug L.A."/>
            <person name="Roger A.J."/>
        </authorList>
    </citation>
    <scope>NUCLEOTIDE SEQUENCE</scope>
</reference>
<protein>
    <recommendedName>
        <fullName evidence="5">Proteasome subunit alpha type</fullName>
    </recommendedName>
</protein>
<dbReference type="NCBIfam" id="NF003075">
    <property type="entry name" value="PRK03996.1"/>
    <property type="match status" value="1"/>
</dbReference>
<keyword evidence="2 4" id="KW-0647">Proteasome</keyword>
<dbReference type="GO" id="GO:0005737">
    <property type="term" value="C:cytoplasm"/>
    <property type="evidence" value="ECO:0007669"/>
    <property type="project" value="UniProtKB-SubCell"/>
</dbReference>
<evidence type="ECO:0000256" key="3">
    <source>
        <dbReference type="ARBA" id="ARBA00023242"/>
    </source>
</evidence>
<comment type="subunit">
    <text evidence="5">The 26S proteasome consists of a 20S proteasome core and two 19S regulatory subunits.</text>
</comment>
<dbReference type="GO" id="GO:0006511">
    <property type="term" value="P:ubiquitin-dependent protein catabolic process"/>
    <property type="evidence" value="ECO:0007669"/>
    <property type="project" value="InterPro"/>
</dbReference>
<dbReference type="InterPro" id="IPR050115">
    <property type="entry name" value="Proteasome_alpha"/>
</dbReference>
<dbReference type="InterPro" id="IPR023332">
    <property type="entry name" value="Proteasome_alpha-type"/>
</dbReference>
<evidence type="ECO:0000313" key="7">
    <source>
        <dbReference type="EMBL" id="ANM86161.1"/>
    </source>
</evidence>
<comment type="similarity">
    <text evidence="4 5">Belongs to the peptidase T1A family.</text>
</comment>
<dbReference type="SUPFAM" id="SSF56235">
    <property type="entry name" value="N-terminal nucleophile aminohydrolases (Ntn hydrolases)"/>
    <property type="match status" value="1"/>
</dbReference>
<comment type="function">
    <text evidence="1">The proteasome is a multicatalytic proteinase complex which is characterized by its ability to cleave peptides with Arg, Phe, Tyr, Leu, and Glu adjacent to the leaving group at neutral or slightly basic pH. The proteasome has an ATP-dependent proteolytic activity.</text>
</comment>
<dbReference type="EMBL" id="KX235432">
    <property type="protein sequence ID" value="ANM86161.1"/>
    <property type="molecule type" value="mRNA"/>
</dbReference>
<dbReference type="AlphaFoldDB" id="A0A192ZIL7"/>
<organism evidence="7">
    <name type="scientific">Stygiella incarcerata</name>
    <dbReference type="NCBI Taxonomy" id="1712417"/>
    <lineage>
        <taxon>Eukaryota</taxon>
        <taxon>Discoba</taxon>
        <taxon>Jakobida</taxon>
        <taxon>Andalucina</taxon>
        <taxon>Stygiellidae</taxon>
        <taxon>Stygiella</taxon>
    </lineage>
</organism>
<dbReference type="GO" id="GO:0019773">
    <property type="term" value="C:proteasome core complex, alpha-subunit complex"/>
    <property type="evidence" value="ECO:0007669"/>
    <property type="project" value="UniProtKB-UniRule"/>
</dbReference>
<dbReference type="SMART" id="SM00948">
    <property type="entry name" value="Proteasome_A_N"/>
    <property type="match status" value="1"/>
</dbReference>
<comment type="subcellular location">
    <subcellularLocation>
        <location evidence="5">Cytoplasm</location>
    </subcellularLocation>
    <subcellularLocation>
        <location evidence="5">Nucleus</location>
    </subcellularLocation>
</comment>
<dbReference type="Pfam" id="PF00227">
    <property type="entry name" value="Proteasome"/>
    <property type="match status" value="1"/>
</dbReference>
<dbReference type="PANTHER" id="PTHR11599">
    <property type="entry name" value="PROTEASOME SUBUNIT ALPHA/BETA"/>
    <property type="match status" value="1"/>
</dbReference>
<dbReference type="PROSITE" id="PS51475">
    <property type="entry name" value="PROTEASOME_ALPHA_2"/>
    <property type="match status" value="1"/>
</dbReference>
<feature type="domain" description="Proteasome alpha-type subunits" evidence="6">
    <location>
        <begin position="5"/>
        <end position="27"/>
    </location>
</feature>
<dbReference type="PROSITE" id="PS00388">
    <property type="entry name" value="PROTEASOME_ALPHA_1"/>
    <property type="match status" value="1"/>
</dbReference>
<name>A0A192ZIL7_9EUKA</name>
<dbReference type="GO" id="GO:0005634">
    <property type="term" value="C:nucleus"/>
    <property type="evidence" value="ECO:0007669"/>
    <property type="project" value="UniProtKB-SubCell"/>
</dbReference>
<gene>
    <name evidence="7" type="primary">psma-C</name>
</gene>
<dbReference type="Gene3D" id="3.60.20.10">
    <property type="entry name" value="Glutamine Phosphoribosylpyrophosphate, subunit 1, domain 1"/>
    <property type="match status" value="1"/>
</dbReference>
<evidence type="ECO:0000256" key="4">
    <source>
        <dbReference type="PROSITE-ProRule" id="PRU00808"/>
    </source>
</evidence>
<accession>A0A192ZIL7</accession>